<organism evidence="2">
    <name type="scientific">Amblyomma cajennense</name>
    <name type="common">Cayenne tick</name>
    <name type="synonym">Acarus cajennensis</name>
    <dbReference type="NCBI Taxonomy" id="34607"/>
    <lineage>
        <taxon>Eukaryota</taxon>
        <taxon>Metazoa</taxon>
        <taxon>Ecdysozoa</taxon>
        <taxon>Arthropoda</taxon>
        <taxon>Chelicerata</taxon>
        <taxon>Arachnida</taxon>
        <taxon>Acari</taxon>
        <taxon>Parasitiformes</taxon>
        <taxon>Ixodida</taxon>
        <taxon>Ixodoidea</taxon>
        <taxon>Ixodidae</taxon>
        <taxon>Amblyomminae</taxon>
        <taxon>Amblyomma</taxon>
    </lineage>
</organism>
<feature type="chain" id="PRO_5001515420" evidence="1">
    <location>
        <begin position="30"/>
        <end position="109"/>
    </location>
</feature>
<name>A0A023FFX9_AMBCJ</name>
<keyword evidence="1" id="KW-0732">Signal</keyword>
<dbReference type="Gene3D" id="2.10.25.10">
    <property type="entry name" value="Laminin"/>
    <property type="match status" value="1"/>
</dbReference>
<feature type="non-terminal residue" evidence="2">
    <location>
        <position position="1"/>
    </location>
</feature>
<protein>
    <submittedName>
        <fullName evidence="2">Putative tick til 21</fullName>
    </submittedName>
</protein>
<evidence type="ECO:0000256" key="1">
    <source>
        <dbReference type="SAM" id="SignalP"/>
    </source>
</evidence>
<dbReference type="EMBL" id="GBBK01004869">
    <property type="protein sequence ID" value="JAC19613.1"/>
    <property type="molecule type" value="mRNA"/>
</dbReference>
<proteinExistence type="evidence at transcript level"/>
<dbReference type="AlphaFoldDB" id="A0A023FFX9"/>
<feature type="signal peptide" evidence="1">
    <location>
        <begin position="1"/>
        <end position="29"/>
    </location>
</feature>
<accession>A0A023FFX9</accession>
<evidence type="ECO:0000313" key="2">
    <source>
        <dbReference type="EMBL" id="JAC19613.1"/>
    </source>
</evidence>
<reference evidence="2" key="1">
    <citation type="submission" date="2014-03" db="EMBL/GenBank/DDBJ databases">
        <title>The sialotranscriptome of Amblyomma triste, Amblyomma parvum and Amblyomma cajennense ticks, uncovered by 454-based RNA-seq.</title>
        <authorList>
            <person name="Garcia G.R."/>
            <person name="Gardinassi L.G."/>
            <person name="Ribeiro J.M."/>
            <person name="Anatriello E."/>
            <person name="Ferreira B.R."/>
            <person name="Moreira H.N."/>
            <person name="Mafra C."/>
            <person name="Olegario M.M."/>
            <person name="Szabo P.J."/>
            <person name="Miranda-Santos I.K."/>
            <person name="Maruyama S.R."/>
        </authorList>
    </citation>
    <scope>NUCLEOTIDE SEQUENCE</scope>
    <source>
        <strain evidence="2">Uberlandia</strain>
        <tissue evidence="2">Salivary glands</tissue>
    </source>
</reference>
<sequence length="109" mass="12286">ASFSPTETPDMRALLVVLASLLVFDVALASSYTPKLCEPYWGAAEELSGCRKYERCKNASTTCGEGKCAYLKRGPKPVRCTADFAYRCFCRPNLWRNRFGRCVRKNRCS</sequence>